<dbReference type="RefSeq" id="WP_212321469.1">
    <property type="nucleotide sequence ID" value="NZ_AP024463.1"/>
</dbReference>
<evidence type="ECO:0000256" key="1">
    <source>
        <dbReference type="ARBA" id="ARBA00022729"/>
    </source>
</evidence>
<gene>
    <name evidence="4" type="ORF">J5A65_09550</name>
</gene>
<dbReference type="SUPFAM" id="SSF50494">
    <property type="entry name" value="Trypsin-like serine proteases"/>
    <property type="match status" value="1"/>
</dbReference>
<name>A0ABX7Y1Z3_9ACTN</name>
<sequence>MKKRNRVGGAAAALAATLTFMAGIAFPAYADNTSDAEQPGDSLAHGVSPEEVAETEQFWTQERLDSATPLDSPVGTLGESHTPAGEEQAEVRQGEDIVSSEPVKPQSDVGDLAVGSYAGSGAGPNDQVKVPSTVGRLFFTTPKGSSSCTASAVAGGDGTKIITAGHCIHPGDGGTDWYKNFAFIPAYYKGSGPQGIWYGSRAVVFQGWKQGNYRYDQGFVSLGVKDGRTITQAVGGNGLIGGGSGTVSGSRIWGYPAETPFDGSLPYFCDGSSTARSADSVMQCRMNEGASGGPWIKDHGEQNLGYTWAVTSRCVGPGANSKSKCALTELLAAPNPRNILQLRDA</sequence>
<feature type="chain" id="PRO_5045816188" evidence="3">
    <location>
        <begin position="31"/>
        <end position="345"/>
    </location>
</feature>
<dbReference type="PANTHER" id="PTHR15462">
    <property type="entry name" value="SERINE PROTEASE"/>
    <property type="match status" value="1"/>
</dbReference>
<accession>A0ABX7Y1Z3</accession>
<dbReference type="Gene3D" id="2.40.10.10">
    <property type="entry name" value="Trypsin-like serine proteases"/>
    <property type="match status" value="2"/>
</dbReference>
<feature type="region of interest" description="Disordered" evidence="2">
    <location>
        <begin position="31"/>
        <end position="108"/>
    </location>
</feature>
<dbReference type="InterPro" id="IPR050966">
    <property type="entry name" value="Glutamyl_endopeptidase"/>
</dbReference>
<dbReference type="PANTHER" id="PTHR15462:SF19">
    <property type="entry name" value="PEPTIDASE S1 DOMAIN-CONTAINING PROTEIN"/>
    <property type="match status" value="1"/>
</dbReference>
<keyword evidence="1 3" id="KW-0732">Signal</keyword>
<reference evidence="4 5" key="1">
    <citation type="submission" date="2021-03" db="EMBL/GenBank/DDBJ databases">
        <title>Human Oral Microbial Genomes.</title>
        <authorList>
            <person name="Johnston C.D."/>
            <person name="Chen T."/>
            <person name="Dewhirst F.E."/>
        </authorList>
    </citation>
    <scope>NUCLEOTIDE SEQUENCE [LARGE SCALE GENOMIC DNA]</scope>
    <source>
        <strain evidence="4 5">DSMZ 100122</strain>
    </source>
</reference>
<evidence type="ECO:0000256" key="3">
    <source>
        <dbReference type="SAM" id="SignalP"/>
    </source>
</evidence>
<evidence type="ECO:0000313" key="5">
    <source>
        <dbReference type="Proteomes" id="UP000678513"/>
    </source>
</evidence>
<dbReference type="InterPro" id="IPR009003">
    <property type="entry name" value="Peptidase_S1_PA"/>
</dbReference>
<dbReference type="Proteomes" id="UP000678513">
    <property type="component" value="Chromosome"/>
</dbReference>
<protein>
    <submittedName>
        <fullName evidence="4">Uncharacterized protein</fullName>
    </submittedName>
</protein>
<proteinExistence type="predicted"/>
<organism evidence="4 5">
    <name type="scientific">Arachnia rubra</name>
    <dbReference type="NCBI Taxonomy" id="1547448"/>
    <lineage>
        <taxon>Bacteria</taxon>
        <taxon>Bacillati</taxon>
        <taxon>Actinomycetota</taxon>
        <taxon>Actinomycetes</taxon>
        <taxon>Propionibacteriales</taxon>
        <taxon>Propionibacteriaceae</taxon>
        <taxon>Arachnia</taxon>
    </lineage>
</organism>
<keyword evidence="5" id="KW-1185">Reference proteome</keyword>
<dbReference type="EMBL" id="CP072384">
    <property type="protein sequence ID" value="QUC07192.1"/>
    <property type="molecule type" value="Genomic_DNA"/>
</dbReference>
<feature type="signal peptide" evidence="3">
    <location>
        <begin position="1"/>
        <end position="30"/>
    </location>
</feature>
<dbReference type="InterPro" id="IPR043504">
    <property type="entry name" value="Peptidase_S1_PA_chymotrypsin"/>
</dbReference>
<evidence type="ECO:0000313" key="4">
    <source>
        <dbReference type="EMBL" id="QUC07192.1"/>
    </source>
</evidence>
<evidence type="ECO:0000256" key="2">
    <source>
        <dbReference type="SAM" id="MobiDB-lite"/>
    </source>
</evidence>